<dbReference type="InterPro" id="IPR001810">
    <property type="entry name" value="F-box_dom"/>
</dbReference>
<dbReference type="EnsemblMetazoa" id="PPA42176.1">
    <property type="protein sequence ID" value="PPA42176.1"/>
    <property type="gene ID" value="WBGene00280545"/>
</dbReference>
<evidence type="ECO:0000313" key="2">
    <source>
        <dbReference type="Proteomes" id="UP000005239"/>
    </source>
</evidence>
<accession>A0A2A6C080</accession>
<dbReference type="AlphaFoldDB" id="A0A2A6C080"/>
<accession>A0A8R1YZC4</accession>
<gene>
    <name evidence="1" type="primary">WBGene00280545</name>
</gene>
<organism evidence="1 2">
    <name type="scientific">Pristionchus pacificus</name>
    <name type="common">Parasitic nematode worm</name>
    <dbReference type="NCBI Taxonomy" id="54126"/>
    <lineage>
        <taxon>Eukaryota</taxon>
        <taxon>Metazoa</taxon>
        <taxon>Ecdysozoa</taxon>
        <taxon>Nematoda</taxon>
        <taxon>Chromadorea</taxon>
        <taxon>Rhabditida</taxon>
        <taxon>Rhabditina</taxon>
        <taxon>Diplogasteromorpha</taxon>
        <taxon>Diplogasteroidea</taxon>
        <taxon>Neodiplogasteridae</taxon>
        <taxon>Pristionchus</taxon>
    </lineage>
</organism>
<proteinExistence type="predicted"/>
<reference evidence="2" key="1">
    <citation type="journal article" date="2008" name="Nat. Genet.">
        <title>The Pristionchus pacificus genome provides a unique perspective on nematode lifestyle and parasitism.</title>
        <authorList>
            <person name="Dieterich C."/>
            <person name="Clifton S.W."/>
            <person name="Schuster L.N."/>
            <person name="Chinwalla A."/>
            <person name="Delehaunty K."/>
            <person name="Dinkelacker I."/>
            <person name="Fulton L."/>
            <person name="Fulton R."/>
            <person name="Godfrey J."/>
            <person name="Minx P."/>
            <person name="Mitreva M."/>
            <person name="Roeseler W."/>
            <person name="Tian H."/>
            <person name="Witte H."/>
            <person name="Yang S.P."/>
            <person name="Wilson R.K."/>
            <person name="Sommer R.J."/>
        </authorList>
    </citation>
    <scope>NUCLEOTIDE SEQUENCE [LARGE SCALE GENOMIC DNA]</scope>
    <source>
        <strain evidence="2">PS312</strain>
    </source>
</reference>
<keyword evidence="2" id="KW-1185">Reference proteome</keyword>
<reference evidence="1" key="2">
    <citation type="submission" date="2022-06" db="UniProtKB">
        <authorList>
            <consortium name="EnsemblMetazoa"/>
        </authorList>
    </citation>
    <scope>IDENTIFICATION</scope>
    <source>
        <strain evidence="1">PS312</strain>
    </source>
</reference>
<sequence>EIPTRFLNLTRNILNEICLFLEYKSLRQLEQVCSKTKEIVDYFIENQEVNFYQFCIGNGHIFFFLLGRTRNLIWKSQLVSIQIALNFPKRFNENSPNVSAVDNEHMDSFLNLLNPLIKNWHFQGVTFCDVTANQIRVCSDIKHSKKSQLKLLTFYKKVNIYVQIVLTYFLDFMDHKLWCKYLTQ</sequence>
<name>A0A2A6C080_PRIPA</name>
<evidence type="ECO:0000313" key="1">
    <source>
        <dbReference type="EnsemblMetazoa" id="PPA42176.1"/>
    </source>
</evidence>
<protein>
    <submittedName>
        <fullName evidence="1">Uncharacterized protein</fullName>
    </submittedName>
</protein>
<dbReference type="Proteomes" id="UP000005239">
    <property type="component" value="Unassembled WGS sequence"/>
</dbReference>
<dbReference type="Pfam" id="PF00646">
    <property type="entry name" value="F-box"/>
    <property type="match status" value="1"/>
</dbReference>